<feature type="domain" description="Ig-like" evidence="10">
    <location>
        <begin position="378"/>
        <end position="500"/>
    </location>
</feature>
<comment type="similarity">
    <text evidence="3">Belongs to the protein kinase superfamily. CAMK Ser/Thr protein kinase family.</text>
</comment>
<dbReference type="InterPro" id="IPR007110">
    <property type="entry name" value="Ig-like_dom"/>
</dbReference>
<dbReference type="GO" id="GO:0005634">
    <property type="term" value="C:nucleus"/>
    <property type="evidence" value="ECO:0007669"/>
    <property type="project" value="UniProtKB-SubCell"/>
</dbReference>
<dbReference type="Pfam" id="PF18362">
    <property type="entry name" value="THB"/>
    <property type="match status" value="1"/>
</dbReference>
<sequence length="930" mass="105486">MSICVFLSSIFSSDFRKSCCSPISTWSSKGTATFFAKVGGDPIPNVKWMKGKWRQINHGGRIIVEQKGQEAKLEIKEVTRTDSGQYRCVATNKHGEIECTTNLEVEGKKEVVIEGDLRAKLKKVPSKQKEPEEDKQIDIVELLKNVDPKEYEKYARMYGITDYRGLLQAIEFIKKMKAEETHRFKDAQFECEIKINYPEIQLSWYKGTEKLEPSDKYDIRIEEDRHLLRISNCQPEDQGNYRVVCGPHISGAKLIVIGRSPGLDDGTVEEEATAILECEVSRENADVRWFKDGQEIHKTKKYELVAEGRVRRLIIQGCTLDDSRTYTCDAKDFKTSAFLNVERKMSTAKTSGVLTVIGEFWLLFTSVSLYFFVYFTEEDLRIIEPLEDIETQEKKTVSFTCKVNRPNVTLKWMKGGQEIVFDKRVMYKADKVKHTLIVRDCGLADEGEYTVIAGQDKSTAELIITEAPTDFTAHLQDQTVTEFEDAVFTCQLSKEKASVKWYKNGREIREGPSLPRQNMDILPDYTSYRLSDPKKSDKGRYKIVIQNKHGKAEAFINLDVIDVPGPVQNLNVIDTSDGEVSLAWEDPESDGGSKIIAYVIERRDIKRKSWILVTDRADSTEFTVSGLQKGVEYLFRVSARNRVGPGEPVETIDPVEAKNKFDVPDPPLNVMVGDVNKFGATVTWEPPEFDGGSEITAYIVELRDRTSVRWETATVTKPEDLSATINDVVENKEYIFRVRAENRAGVGKPSAATNPPSPPLNFNYSNQTRSSVELTWETPLSDGGSQITGYIIERCEEGTDKWLRCNARLCPDLTYKVGFTSPPFHMVGLVAVMVGVLFLIFFYIPMFLWTRTTKHLSLQIYSASRKYSQCITFSTFCYVTALFQNGLHSFFFLRILHTTPHNDNRCSIGFKSGLCHSFDILAVCLGSLSC</sequence>
<keyword evidence="9" id="KW-0812">Transmembrane</keyword>
<dbReference type="InterPro" id="IPR036116">
    <property type="entry name" value="FN3_sf"/>
</dbReference>
<feature type="domain" description="Fibronectin type-III" evidence="11">
    <location>
        <begin position="666"/>
        <end position="760"/>
    </location>
</feature>
<dbReference type="Ensembl" id="ENSECRT00000012106.1">
    <property type="protein sequence ID" value="ENSECRP00000011910.1"/>
    <property type="gene ID" value="ENSECRG00000007905.1"/>
</dbReference>
<evidence type="ECO:0000259" key="10">
    <source>
        <dbReference type="PROSITE" id="PS50835"/>
    </source>
</evidence>
<dbReference type="Pfam" id="PF07679">
    <property type="entry name" value="I-set"/>
    <property type="match status" value="5"/>
</dbReference>
<dbReference type="FunFam" id="2.60.40.10:FF:000214">
    <property type="entry name" value="titin isoform X1"/>
    <property type="match status" value="1"/>
</dbReference>
<feature type="domain" description="Fibronectin type-III" evidence="11">
    <location>
        <begin position="566"/>
        <end position="660"/>
    </location>
</feature>
<evidence type="ECO:0000256" key="2">
    <source>
        <dbReference type="ARBA" id="ARBA00004496"/>
    </source>
</evidence>
<dbReference type="InterPro" id="IPR003598">
    <property type="entry name" value="Ig_sub2"/>
</dbReference>
<evidence type="ECO:0000259" key="11">
    <source>
        <dbReference type="PROSITE" id="PS50853"/>
    </source>
</evidence>
<evidence type="ECO:0000256" key="6">
    <source>
        <dbReference type="ARBA" id="ARBA00023157"/>
    </source>
</evidence>
<keyword evidence="5" id="KW-0677">Repeat</keyword>
<keyword evidence="6" id="KW-1015">Disulfide bond</keyword>
<evidence type="ECO:0000256" key="4">
    <source>
        <dbReference type="ARBA" id="ARBA00022490"/>
    </source>
</evidence>
<dbReference type="GO" id="GO:0031430">
    <property type="term" value="C:M band"/>
    <property type="evidence" value="ECO:0007669"/>
    <property type="project" value="TreeGrafter"/>
</dbReference>
<protein>
    <recommendedName>
        <fullName evidence="14">Titin</fullName>
    </recommendedName>
</protein>
<dbReference type="CDD" id="cd00063">
    <property type="entry name" value="FN3"/>
    <property type="match status" value="3"/>
</dbReference>
<dbReference type="InterPro" id="IPR036179">
    <property type="entry name" value="Ig-like_dom_sf"/>
</dbReference>
<keyword evidence="13" id="KW-1185">Reference proteome</keyword>
<evidence type="ECO:0000256" key="9">
    <source>
        <dbReference type="SAM" id="Phobius"/>
    </source>
</evidence>
<evidence type="ECO:0000256" key="3">
    <source>
        <dbReference type="ARBA" id="ARBA00006692"/>
    </source>
</evidence>
<dbReference type="PANTHER" id="PTHR13817:SF151">
    <property type="entry name" value="TITIN"/>
    <property type="match status" value="1"/>
</dbReference>
<dbReference type="FunFam" id="2.60.40.10:FF:001272">
    <property type="entry name" value="titin isoform X1"/>
    <property type="match status" value="1"/>
</dbReference>
<dbReference type="PANTHER" id="PTHR13817">
    <property type="entry name" value="TITIN"/>
    <property type="match status" value="1"/>
</dbReference>
<accession>A0A8C4X880</accession>
<evidence type="ECO:0000256" key="5">
    <source>
        <dbReference type="ARBA" id="ARBA00022737"/>
    </source>
</evidence>
<dbReference type="SUPFAM" id="SSF48726">
    <property type="entry name" value="Immunoglobulin"/>
    <property type="match status" value="5"/>
</dbReference>
<dbReference type="GO" id="GO:0045214">
    <property type="term" value="P:sarcomere organization"/>
    <property type="evidence" value="ECO:0007669"/>
    <property type="project" value="TreeGrafter"/>
</dbReference>
<feature type="domain" description="Ig-like" evidence="10">
    <location>
        <begin position="148"/>
        <end position="241"/>
    </location>
</feature>
<dbReference type="Gene3D" id="2.60.40.10">
    <property type="entry name" value="Immunoglobulins"/>
    <property type="match status" value="8"/>
</dbReference>
<feature type="transmembrane region" description="Helical" evidence="9">
    <location>
        <begin position="870"/>
        <end position="893"/>
    </location>
</feature>
<proteinExistence type="inferred from homology"/>
<dbReference type="SMART" id="SM00409">
    <property type="entry name" value="IG"/>
    <property type="match status" value="5"/>
</dbReference>
<comment type="subcellular location">
    <subcellularLocation>
        <location evidence="2">Cytoplasm</location>
    </subcellularLocation>
    <subcellularLocation>
        <location evidence="1">Nucleus</location>
    </subcellularLocation>
</comment>
<dbReference type="InterPro" id="IPR040849">
    <property type="entry name" value="MyBP-C_THB"/>
</dbReference>
<keyword evidence="8" id="KW-0393">Immunoglobulin domain</keyword>
<dbReference type="SMART" id="SM00060">
    <property type="entry name" value="FN3"/>
    <property type="match status" value="3"/>
</dbReference>
<dbReference type="InterPro" id="IPR050964">
    <property type="entry name" value="Striated_Muscle_Regulatory"/>
</dbReference>
<evidence type="ECO:0000313" key="13">
    <source>
        <dbReference type="Proteomes" id="UP000694620"/>
    </source>
</evidence>
<dbReference type="PRINTS" id="PR00014">
    <property type="entry name" value="FNTYPEIII"/>
</dbReference>
<dbReference type="PROSITE" id="PS50835">
    <property type="entry name" value="IG_LIKE"/>
    <property type="match status" value="4"/>
</dbReference>
<dbReference type="FunFam" id="2.60.40.10:FF:000050">
    <property type="entry name" value="Titin isoform B"/>
    <property type="match status" value="1"/>
</dbReference>
<feature type="domain" description="Ig-like" evidence="10">
    <location>
        <begin position="247"/>
        <end position="346"/>
    </location>
</feature>
<dbReference type="AlphaFoldDB" id="A0A8C4X880"/>
<dbReference type="FunFam" id="2.60.40.10:FF:000127">
    <property type="entry name" value="titin isoform X1"/>
    <property type="match status" value="1"/>
</dbReference>
<dbReference type="GeneTree" id="ENSGT01110000267173"/>
<evidence type="ECO:0008006" key="14">
    <source>
        <dbReference type="Google" id="ProtNLM"/>
    </source>
</evidence>
<keyword evidence="9" id="KW-0472">Membrane</keyword>
<evidence type="ECO:0000313" key="12">
    <source>
        <dbReference type="Ensembl" id="ENSECRP00000011910.1"/>
    </source>
</evidence>
<reference evidence="12" key="3">
    <citation type="submission" date="2025-09" db="UniProtKB">
        <authorList>
            <consortium name="Ensembl"/>
        </authorList>
    </citation>
    <scope>IDENTIFICATION</scope>
</reference>
<dbReference type="FunFam" id="2.60.40.10:FF:000811">
    <property type="entry name" value="Titin a"/>
    <property type="match status" value="1"/>
</dbReference>
<dbReference type="Proteomes" id="UP000694620">
    <property type="component" value="Chromosome 8"/>
</dbReference>
<dbReference type="Pfam" id="PF00041">
    <property type="entry name" value="fn3"/>
    <property type="match status" value="2"/>
</dbReference>
<dbReference type="InterPro" id="IPR013098">
    <property type="entry name" value="Ig_I-set"/>
</dbReference>
<organism evidence="12 13">
    <name type="scientific">Erpetoichthys calabaricus</name>
    <name type="common">Rope fish</name>
    <name type="synonym">Calamoichthys calabaricus</name>
    <dbReference type="NCBI Taxonomy" id="27687"/>
    <lineage>
        <taxon>Eukaryota</taxon>
        <taxon>Metazoa</taxon>
        <taxon>Chordata</taxon>
        <taxon>Craniata</taxon>
        <taxon>Vertebrata</taxon>
        <taxon>Euteleostomi</taxon>
        <taxon>Actinopterygii</taxon>
        <taxon>Polypteriformes</taxon>
        <taxon>Polypteridae</taxon>
        <taxon>Erpetoichthys</taxon>
    </lineage>
</organism>
<evidence type="ECO:0000256" key="8">
    <source>
        <dbReference type="ARBA" id="ARBA00023319"/>
    </source>
</evidence>
<keyword evidence="9" id="KW-1133">Transmembrane helix</keyword>
<feature type="transmembrane region" description="Helical" evidence="9">
    <location>
        <begin position="824"/>
        <end position="849"/>
    </location>
</feature>
<evidence type="ECO:0000256" key="7">
    <source>
        <dbReference type="ARBA" id="ARBA00023242"/>
    </source>
</evidence>
<dbReference type="PROSITE" id="PS50853">
    <property type="entry name" value="FN3"/>
    <property type="match status" value="2"/>
</dbReference>
<dbReference type="InterPro" id="IPR013783">
    <property type="entry name" value="Ig-like_fold"/>
</dbReference>
<evidence type="ECO:0000256" key="1">
    <source>
        <dbReference type="ARBA" id="ARBA00004123"/>
    </source>
</evidence>
<reference evidence="12" key="1">
    <citation type="submission" date="2021-06" db="EMBL/GenBank/DDBJ databases">
        <authorList>
            <consortium name="Wellcome Sanger Institute Data Sharing"/>
        </authorList>
    </citation>
    <scope>NUCLEOTIDE SEQUENCE [LARGE SCALE GENOMIC DNA]</scope>
</reference>
<dbReference type="SUPFAM" id="SSF49265">
    <property type="entry name" value="Fibronectin type III"/>
    <property type="match status" value="2"/>
</dbReference>
<dbReference type="InterPro" id="IPR003961">
    <property type="entry name" value="FN3_dom"/>
</dbReference>
<keyword evidence="4" id="KW-0963">Cytoplasm</keyword>
<dbReference type="SMART" id="SM00408">
    <property type="entry name" value="IGc2"/>
    <property type="match status" value="5"/>
</dbReference>
<keyword evidence="7" id="KW-0539">Nucleus</keyword>
<reference evidence="12" key="2">
    <citation type="submission" date="2025-08" db="UniProtKB">
        <authorList>
            <consortium name="Ensembl"/>
        </authorList>
    </citation>
    <scope>IDENTIFICATION</scope>
</reference>
<feature type="domain" description="Ig-like" evidence="10">
    <location>
        <begin position="20"/>
        <end position="104"/>
    </location>
</feature>
<name>A0A8C4X880_ERPCA</name>
<dbReference type="InterPro" id="IPR003599">
    <property type="entry name" value="Ig_sub"/>
</dbReference>